<dbReference type="InterPro" id="IPR013337">
    <property type="entry name" value="CRISPR-assoc_prot_Cas5_Tneap"/>
</dbReference>
<dbReference type="InterPro" id="IPR013422">
    <property type="entry name" value="CRISPR-assoc_prot_Cas5_N"/>
</dbReference>
<dbReference type="GO" id="GO:0051607">
    <property type="term" value="P:defense response to virus"/>
    <property type="evidence" value="ECO:0007669"/>
    <property type="project" value="UniProtKB-KW"/>
</dbReference>
<dbReference type="Proteomes" id="UP000198642">
    <property type="component" value="Unassembled WGS sequence"/>
</dbReference>
<keyword evidence="1" id="KW-0051">Antiviral defense</keyword>
<evidence type="ECO:0000313" key="2">
    <source>
        <dbReference type="EMBL" id="SFA87732.1"/>
    </source>
</evidence>
<dbReference type="NCBIfam" id="TIGR01895">
    <property type="entry name" value="cas_Cas5t"/>
    <property type="match status" value="1"/>
</dbReference>
<protein>
    <submittedName>
        <fullName evidence="2">CRISPR-associated protein Cas5t</fullName>
    </submittedName>
</protein>
<dbReference type="InterPro" id="IPR021124">
    <property type="entry name" value="CRISPR-assoc_prot_Cas5"/>
</dbReference>
<gene>
    <name evidence="2" type="ORF">SAMN04488072_10322</name>
</gene>
<dbReference type="RefSeq" id="WP_090234256.1">
    <property type="nucleotide sequence ID" value="NZ_FOJW01000003.1"/>
</dbReference>
<evidence type="ECO:0000313" key="3">
    <source>
        <dbReference type="Proteomes" id="UP000198642"/>
    </source>
</evidence>
<evidence type="ECO:0000256" key="1">
    <source>
        <dbReference type="ARBA" id="ARBA00023118"/>
    </source>
</evidence>
<dbReference type="OrthoDB" id="9782505at2"/>
<sequence>MRVLRIKAFQETVCYKKPFANKVTETYPLPPYSTVKGMIHTVLNADKLIPFSLSVQGNYESQLVDYRKTYFVKKHEFAMPIVLDGIASQAPDYSSDVMTSMPLYTHMLYNVELVLHINAEKKVLNNIYKAFQEINSFVSLGRHEDLMRIDEIDFVTLKETDECKTKHSIFVPKEQFAEDGLGVPYLLNWTYTIKKGIREWNKIPSIYLVGNEEINEDYFNSPILIDDDDYPVFWNQ</sequence>
<dbReference type="NCBIfam" id="TIGR02593">
    <property type="entry name" value="CRISPR_cas5"/>
    <property type="match status" value="1"/>
</dbReference>
<proteinExistence type="predicted"/>
<name>A0A1I0WG66_9BACI</name>
<organism evidence="2 3">
    <name type="scientific">Lentibacillus halodurans</name>
    <dbReference type="NCBI Taxonomy" id="237679"/>
    <lineage>
        <taxon>Bacteria</taxon>
        <taxon>Bacillati</taxon>
        <taxon>Bacillota</taxon>
        <taxon>Bacilli</taxon>
        <taxon>Bacillales</taxon>
        <taxon>Bacillaceae</taxon>
        <taxon>Lentibacillus</taxon>
    </lineage>
</organism>
<reference evidence="2 3" key="1">
    <citation type="submission" date="2016-10" db="EMBL/GenBank/DDBJ databases">
        <authorList>
            <person name="de Groot N.N."/>
        </authorList>
    </citation>
    <scope>NUCLEOTIDE SEQUENCE [LARGE SCALE GENOMIC DNA]</scope>
    <source>
        <strain evidence="2 3">CGMCC 1.3702</strain>
    </source>
</reference>
<dbReference type="GO" id="GO:0043571">
    <property type="term" value="P:maintenance of CRISPR repeat elements"/>
    <property type="evidence" value="ECO:0007669"/>
    <property type="project" value="InterPro"/>
</dbReference>
<dbReference type="EMBL" id="FOJW01000003">
    <property type="protein sequence ID" value="SFA87732.1"/>
    <property type="molecule type" value="Genomic_DNA"/>
</dbReference>
<accession>A0A1I0WG66</accession>
<keyword evidence="3" id="KW-1185">Reference proteome</keyword>
<dbReference type="AlphaFoldDB" id="A0A1I0WG66"/>
<dbReference type="STRING" id="237679.SAMN04488072_10322"/>
<dbReference type="Pfam" id="PF09704">
    <property type="entry name" value="Cas_Cas5d"/>
    <property type="match status" value="1"/>
</dbReference>